<feature type="transmembrane region" description="Helical" evidence="1">
    <location>
        <begin position="39"/>
        <end position="60"/>
    </location>
</feature>
<keyword evidence="1" id="KW-0472">Membrane</keyword>
<feature type="transmembrane region" description="Helical" evidence="1">
    <location>
        <begin position="6"/>
        <end position="27"/>
    </location>
</feature>
<comment type="caution">
    <text evidence="3">The sequence shown here is derived from an EMBL/GenBank/DDBJ whole genome shotgun (WGS) entry which is preliminary data.</text>
</comment>
<dbReference type="AlphaFoldDB" id="A0A3N4VCD6"/>
<organism evidence="3 4">
    <name type="scientific">Vulcaniibacterium tengchongense</name>
    <dbReference type="NCBI Taxonomy" id="1273429"/>
    <lineage>
        <taxon>Bacteria</taxon>
        <taxon>Pseudomonadati</taxon>
        <taxon>Pseudomonadota</taxon>
        <taxon>Gammaproteobacteria</taxon>
        <taxon>Lysobacterales</taxon>
        <taxon>Lysobacteraceae</taxon>
        <taxon>Vulcaniibacterium</taxon>
    </lineage>
</organism>
<proteinExistence type="predicted"/>
<keyword evidence="1" id="KW-1133">Transmembrane helix</keyword>
<name>A0A3N4VCD6_9GAMM</name>
<dbReference type="Proteomes" id="UP000269708">
    <property type="component" value="Unassembled WGS sequence"/>
</dbReference>
<feature type="domain" description="Peptidase M56" evidence="2">
    <location>
        <begin position="9"/>
        <end position="84"/>
    </location>
</feature>
<gene>
    <name evidence="3" type="ORF">EDC50_3020</name>
</gene>
<reference evidence="3 4" key="1">
    <citation type="submission" date="2018-11" db="EMBL/GenBank/DDBJ databases">
        <title>Genomic Encyclopedia of Type Strains, Phase IV (KMG-IV): sequencing the most valuable type-strain genomes for metagenomic binning, comparative biology and taxonomic classification.</title>
        <authorList>
            <person name="Goeker M."/>
        </authorList>
    </citation>
    <scope>NUCLEOTIDE SEQUENCE [LARGE SCALE GENOMIC DNA]</scope>
    <source>
        <strain evidence="3 4">DSM 25623</strain>
    </source>
</reference>
<evidence type="ECO:0000256" key="1">
    <source>
        <dbReference type="SAM" id="Phobius"/>
    </source>
</evidence>
<dbReference type="RefSeq" id="WP_242003094.1">
    <property type="nucleotide sequence ID" value="NZ_RKQN01000006.1"/>
</dbReference>
<protein>
    <submittedName>
        <fullName evidence="3">BlaR1 peptidase M56</fullName>
    </submittedName>
</protein>
<dbReference type="Pfam" id="PF05569">
    <property type="entry name" value="Peptidase_M56"/>
    <property type="match status" value="1"/>
</dbReference>
<dbReference type="InterPro" id="IPR008756">
    <property type="entry name" value="Peptidase_M56"/>
</dbReference>
<evidence type="ECO:0000313" key="3">
    <source>
        <dbReference type="EMBL" id="RPE74807.1"/>
    </source>
</evidence>
<keyword evidence="1" id="KW-0812">Transmembrane</keyword>
<sequence length="90" mass="8821">MSAAEALATLLESAAAASAATLLALALRRPLRRAFGAEVAYAAWALVPLAAWAVLLPTAAAPLPSAAASLRFGAVPAVPESGTAPALCAV</sequence>
<evidence type="ECO:0000313" key="4">
    <source>
        <dbReference type="Proteomes" id="UP000269708"/>
    </source>
</evidence>
<keyword evidence="4" id="KW-1185">Reference proteome</keyword>
<dbReference type="EMBL" id="RKQN01000006">
    <property type="protein sequence ID" value="RPE74807.1"/>
    <property type="molecule type" value="Genomic_DNA"/>
</dbReference>
<evidence type="ECO:0000259" key="2">
    <source>
        <dbReference type="Pfam" id="PF05569"/>
    </source>
</evidence>
<accession>A0A3N4VCD6</accession>